<sequence length="485" mass="51247">MSSVVNLVEYLGTEMRSFDELPFGAVDSAALAELAMANPCGIVPMLPGDAVEAACVPFAGAADGAGFAGDAAVDSAEVVGIADATSTRAGCLPEGDSVGVGGDAARADAAKVRRGAKGLLGLLRGRGLPRRAEADDADGCALTDGDAPGFRDLLRAECFPGMFEGLQPDKLKEALYALAASPRFRSVRLRDAASVFDEERQNQFFAVTYVVPGRFAYLAFRGTDTSITGWRENFNMIYDYPVPAQKQALAYLLAVAGRVDEPLYLGGHSKGGNLALYAALMAPPEVQRRILRVYTHDAPGFRRDAIAQKRWEALRDRIYRMAPQESTVGLLMDTPVPLHVVHSTGVGIMQHSLHTWEVNPEGDGAFVDAGSLADGALSSAASMAVWLDQYSDEEARKIVESLFAAIEASGAHESTELLMGGVKTIGYIAQAARTMDVPHRDTLVAALAKLAEIAARGAVGDFAVSVGLRKRDDEGDPDALVGGAT</sequence>
<dbReference type="SUPFAM" id="SSF53474">
    <property type="entry name" value="alpha/beta-Hydrolases"/>
    <property type="match status" value="1"/>
</dbReference>
<gene>
    <name evidence="1" type="ORF">D1639_02555</name>
</gene>
<organism evidence="1">
    <name type="scientific">Muribaculaceae bacterium Z82</name>
    <dbReference type="NCBI Taxonomy" id="2304548"/>
    <lineage>
        <taxon>Bacteria</taxon>
        <taxon>Pseudomonadati</taxon>
        <taxon>Bacteroidota</taxon>
        <taxon>Bacteroidia</taxon>
        <taxon>Bacteroidales</taxon>
        <taxon>Muribaculaceae</taxon>
    </lineage>
</organism>
<dbReference type="Gene3D" id="3.40.50.1820">
    <property type="entry name" value="alpha/beta hydrolase"/>
    <property type="match status" value="1"/>
</dbReference>
<dbReference type="InterPro" id="IPR024499">
    <property type="entry name" value="Mbeg1-like"/>
</dbReference>
<evidence type="ECO:0000313" key="1">
    <source>
        <dbReference type="EMBL" id="NBI33933.1"/>
    </source>
</evidence>
<reference evidence="1" key="1">
    <citation type="submission" date="2018-08" db="EMBL/GenBank/DDBJ databases">
        <title>Murine metabolic-syndrome-specific gut microbial biobank.</title>
        <authorList>
            <person name="Liu C."/>
        </authorList>
    </citation>
    <scope>NUCLEOTIDE SEQUENCE [LARGE SCALE GENOMIC DNA]</scope>
    <source>
        <strain evidence="1">Z82</strain>
    </source>
</reference>
<name>A0A7C9K9X5_9BACT</name>
<protein>
    <submittedName>
        <fullName evidence="1">DUF2974 domain-containing protein</fullName>
    </submittedName>
</protein>
<accession>A0A7C9K9X5</accession>
<dbReference type="EMBL" id="QWKH01000009">
    <property type="protein sequence ID" value="NBI33933.1"/>
    <property type="molecule type" value="Genomic_DNA"/>
</dbReference>
<comment type="caution">
    <text evidence="1">The sequence shown here is derived from an EMBL/GenBank/DDBJ whole genome shotgun (WGS) entry which is preliminary data.</text>
</comment>
<dbReference type="AlphaFoldDB" id="A0A7C9K9X5"/>
<proteinExistence type="predicted"/>
<dbReference type="Pfam" id="PF11187">
    <property type="entry name" value="Mbeg1-like"/>
    <property type="match status" value="1"/>
</dbReference>
<dbReference type="InterPro" id="IPR029058">
    <property type="entry name" value="AB_hydrolase_fold"/>
</dbReference>